<dbReference type="GeneID" id="24106221"/>
<dbReference type="InterPro" id="IPR049627">
    <property type="entry name" value="SLX8"/>
</dbReference>
<proteinExistence type="predicted"/>
<dbReference type="GO" id="GO:0006511">
    <property type="term" value="P:ubiquitin-dependent protein catabolic process"/>
    <property type="evidence" value="ECO:0007669"/>
    <property type="project" value="TreeGrafter"/>
</dbReference>
<accession>R9P5K3</accession>
<dbReference type="GO" id="GO:0032183">
    <property type="term" value="F:SUMO binding"/>
    <property type="evidence" value="ECO:0007669"/>
    <property type="project" value="TreeGrafter"/>
</dbReference>
<name>R9P5K3_PSEHS</name>
<dbReference type="GO" id="GO:0008270">
    <property type="term" value="F:zinc ion binding"/>
    <property type="evidence" value="ECO:0007669"/>
    <property type="project" value="UniProtKB-KW"/>
</dbReference>
<feature type="compositionally biased region" description="Gly residues" evidence="5">
    <location>
        <begin position="270"/>
        <end position="305"/>
    </location>
</feature>
<evidence type="ECO:0000256" key="3">
    <source>
        <dbReference type="ARBA" id="ARBA00022833"/>
    </source>
</evidence>
<dbReference type="GO" id="GO:0033768">
    <property type="term" value="C:SUMO-targeted ubiquitin ligase complex"/>
    <property type="evidence" value="ECO:0007669"/>
    <property type="project" value="TreeGrafter"/>
</dbReference>
<dbReference type="OrthoDB" id="6270329at2759"/>
<feature type="compositionally biased region" description="Low complexity" evidence="5">
    <location>
        <begin position="362"/>
        <end position="372"/>
    </location>
</feature>
<dbReference type="AlphaFoldDB" id="R9P5K3"/>
<dbReference type="Proteomes" id="UP000014071">
    <property type="component" value="Unassembled WGS sequence"/>
</dbReference>
<dbReference type="HOGENOM" id="CLU_039758_0_0_1"/>
<feature type="compositionally biased region" description="Acidic residues" evidence="5">
    <location>
        <begin position="26"/>
        <end position="41"/>
    </location>
</feature>
<gene>
    <name evidence="7" type="ORF">PHSY_000920</name>
</gene>
<dbReference type="InterPro" id="IPR018957">
    <property type="entry name" value="Znf_C3HC4_RING-type"/>
</dbReference>
<feature type="region of interest" description="Disordered" evidence="5">
    <location>
        <begin position="342"/>
        <end position="381"/>
    </location>
</feature>
<evidence type="ECO:0000256" key="5">
    <source>
        <dbReference type="SAM" id="MobiDB-lite"/>
    </source>
</evidence>
<dbReference type="GO" id="GO:0061630">
    <property type="term" value="F:ubiquitin protein ligase activity"/>
    <property type="evidence" value="ECO:0007669"/>
    <property type="project" value="InterPro"/>
</dbReference>
<dbReference type="STRING" id="1305764.R9P5K3"/>
<organism evidence="7 8">
    <name type="scientific">Pseudozyma hubeiensis (strain SY62)</name>
    <name type="common">Yeast</name>
    <dbReference type="NCBI Taxonomy" id="1305764"/>
    <lineage>
        <taxon>Eukaryota</taxon>
        <taxon>Fungi</taxon>
        <taxon>Dikarya</taxon>
        <taxon>Basidiomycota</taxon>
        <taxon>Ustilaginomycotina</taxon>
        <taxon>Ustilaginomycetes</taxon>
        <taxon>Ustilaginales</taxon>
        <taxon>Ustilaginaceae</taxon>
        <taxon>Pseudozyma</taxon>
    </lineage>
</organism>
<dbReference type="PANTHER" id="PTHR47094">
    <property type="entry name" value="ELFLESS, ISOFORM B"/>
    <property type="match status" value="1"/>
</dbReference>
<keyword evidence="8" id="KW-1185">Reference proteome</keyword>
<keyword evidence="2 4" id="KW-0863">Zinc-finger</keyword>
<dbReference type="EMBL" id="DF238775">
    <property type="protein sequence ID" value="GAC93355.1"/>
    <property type="molecule type" value="Genomic_DNA"/>
</dbReference>
<evidence type="ECO:0000259" key="6">
    <source>
        <dbReference type="PROSITE" id="PS50089"/>
    </source>
</evidence>
<keyword evidence="3" id="KW-0862">Zinc</keyword>
<protein>
    <recommendedName>
        <fullName evidence="6">RING-type domain-containing protein</fullName>
    </recommendedName>
</protein>
<evidence type="ECO:0000256" key="2">
    <source>
        <dbReference type="ARBA" id="ARBA00022771"/>
    </source>
</evidence>
<dbReference type="RefSeq" id="XP_012186942.1">
    <property type="nucleotide sequence ID" value="XM_012331552.1"/>
</dbReference>
<dbReference type="SMART" id="SM00184">
    <property type="entry name" value="RING"/>
    <property type="match status" value="1"/>
</dbReference>
<dbReference type="GO" id="GO:0016567">
    <property type="term" value="P:protein ubiquitination"/>
    <property type="evidence" value="ECO:0007669"/>
    <property type="project" value="UniProtKB-UniPathway"/>
</dbReference>
<evidence type="ECO:0000256" key="4">
    <source>
        <dbReference type="PROSITE-ProRule" id="PRU00175"/>
    </source>
</evidence>
<dbReference type="Gene3D" id="3.30.40.10">
    <property type="entry name" value="Zinc/RING finger domain, C3HC4 (zinc finger)"/>
    <property type="match status" value="1"/>
</dbReference>
<feature type="region of interest" description="Disordered" evidence="5">
    <location>
        <begin position="265"/>
        <end position="317"/>
    </location>
</feature>
<dbReference type="InterPro" id="IPR017907">
    <property type="entry name" value="Znf_RING_CS"/>
</dbReference>
<dbReference type="SUPFAM" id="SSF57850">
    <property type="entry name" value="RING/U-box"/>
    <property type="match status" value="1"/>
</dbReference>
<dbReference type="InterPro" id="IPR013083">
    <property type="entry name" value="Znf_RING/FYVE/PHD"/>
</dbReference>
<feature type="region of interest" description="Disordered" evidence="5">
    <location>
        <begin position="403"/>
        <end position="429"/>
    </location>
</feature>
<evidence type="ECO:0000313" key="7">
    <source>
        <dbReference type="EMBL" id="GAC93355.1"/>
    </source>
</evidence>
<evidence type="ECO:0000256" key="1">
    <source>
        <dbReference type="ARBA" id="ARBA00022723"/>
    </source>
</evidence>
<evidence type="ECO:0000313" key="8">
    <source>
        <dbReference type="Proteomes" id="UP000014071"/>
    </source>
</evidence>
<dbReference type="eggNOG" id="ENOG502SC5Q">
    <property type="taxonomic scope" value="Eukaryota"/>
</dbReference>
<dbReference type="PANTHER" id="PTHR47094:SF1">
    <property type="entry name" value="RING-TYPE E3 UBIQUITIN TRANSFERASE"/>
    <property type="match status" value="1"/>
</dbReference>
<sequence>MHMSAARTHTRHTADASDLIVISSDSSEDGDDDDDDDDDDGFVAQWPTNPVIRPPPTDFFEVADVRRAQLSPSIPRDGLFSPPPLPGRPAESVLLAGGSTVRRAGVSADPRTGEFLTRPMSIVRPADSVAYSDPDGSFTLVSAQTAPSPPPPPRSDHPITDQRLRSSNLAMPTKSPPRSKPPPIEHPLLSTYTCPICFDAPTNLCVTPCGHFFCGECLFQALKTQAVQRGAMEEEASLFHFGGLFSSFVPAAAFGAASGGGGPLNPAVPGHGGGAGPAGPSPGAGHGRGGGGAGGSRGGGTSGGRGRSKPDPLAGQCPVCRAKIKGAFNGREKNGIVGLRLTMGKPVNDPRQDNGQMKTNRAAEIAEASSGSESDDEEETLLPTSKKLEAVTDGSFDQIDAAADSPRAARRRQRSVNNNASASMTDGDAPLAAASVKQVRDELQTMRSERLRCLLCAVEDLLSEKPPFPDVSTITVACL</sequence>
<feature type="region of interest" description="Disordered" evidence="5">
    <location>
        <begin position="1"/>
        <end position="57"/>
    </location>
</feature>
<dbReference type="UniPathway" id="UPA00143"/>
<dbReference type="GO" id="GO:0140082">
    <property type="term" value="F:SUMO-ubiquitin ligase activity"/>
    <property type="evidence" value="ECO:0007669"/>
    <property type="project" value="TreeGrafter"/>
</dbReference>
<reference evidence="8" key="1">
    <citation type="journal article" date="2013" name="Genome Announc.">
        <title>Draft genome sequence of the basidiomycetous yeast-like fungus Pseudozyma hubeiensis SY62, which produces an abundant amount of the biosurfactant mannosylerythritol lipids.</title>
        <authorList>
            <person name="Konishi M."/>
            <person name="Hatada Y."/>
            <person name="Horiuchi J."/>
        </authorList>
    </citation>
    <scope>NUCLEOTIDE SEQUENCE [LARGE SCALE GENOMIC DNA]</scope>
    <source>
        <strain evidence="8">SY62</strain>
    </source>
</reference>
<dbReference type="InterPro" id="IPR001841">
    <property type="entry name" value="Znf_RING"/>
</dbReference>
<keyword evidence="1" id="KW-0479">Metal-binding</keyword>
<feature type="domain" description="RING-type" evidence="6">
    <location>
        <begin position="194"/>
        <end position="218"/>
    </location>
</feature>
<dbReference type="PROSITE" id="PS00518">
    <property type="entry name" value="ZF_RING_1"/>
    <property type="match status" value="1"/>
</dbReference>
<feature type="region of interest" description="Disordered" evidence="5">
    <location>
        <begin position="134"/>
        <end position="161"/>
    </location>
</feature>
<dbReference type="PROSITE" id="PS50089">
    <property type="entry name" value="ZF_RING_2"/>
    <property type="match status" value="1"/>
</dbReference>
<dbReference type="Pfam" id="PF00097">
    <property type="entry name" value="zf-C3HC4"/>
    <property type="match status" value="1"/>
</dbReference>